<sequence length="275" mass="31440">MDVLATKRARRAENKVITIAHVNAHGIKQKKQQIKQFLEDTNAEILGASETHCSETDLLPSIDGYSWLHNPGSERSSGVGILFKKRLVTGETKLFMKGRIVGISIANLTVIEAYSPVEGDGETLEQFYEGINEALAWGRERKEQLIIIGDLNAHVEGWWSEKTNENGYRVKRLCKEWGLELLKLDEPTHLHSSGSTFCLDYCAADWGVIGRVIDFGCSKNNPIGSDHLPITLKLWERWEKERMQFVRKLRIDRLRSPVYLKVFQDDVNYDLKRLD</sequence>
<keyword evidence="3" id="KW-1185">Reference proteome</keyword>
<accession>A0AAU9K4F0</accession>
<dbReference type="InterPro" id="IPR005135">
    <property type="entry name" value="Endo/exonuclease/phosphatase"/>
</dbReference>
<dbReference type="AlphaFoldDB" id="A0AAU9K4F0"/>
<evidence type="ECO:0000313" key="2">
    <source>
        <dbReference type="EMBL" id="CAG9328038.1"/>
    </source>
</evidence>
<feature type="domain" description="Endonuclease/exonuclease/phosphatase" evidence="1">
    <location>
        <begin position="28"/>
        <end position="205"/>
    </location>
</feature>
<evidence type="ECO:0000259" key="1">
    <source>
        <dbReference type="Pfam" id="PF03372"/>
    </source>
</evidence>
<dbReference type="GO" id="GO:0003824">
    <property type="term" value="F:catalytic activity"/>
    <property type="evidence" value="ECO:0007669"/>
    <property type="project" value="InterPro"/>
</dbReference>
<proteinExistence type="predicted"/>
<comment type="caution">
    <text evidence="2">The sequence shown here is derived from an EMBL/GenBank/DDBJ whole genome shotgun (WGS) entry which is preliminary data.</text>
</comment>
<reference evidence="2" key="1">
    <citation type="submission" date="2021-09" db="EMBL/GenBank/DDBJ databases">
        <authorList>
            <consortium name="AG Swart"/>
            <person name="Singh M."/>
            <person name="Singh A."/>
            <person name="Seah K."/>
            <person name="Emmerich C."/>
        </authorList>
    </citation>
    <scope>NUCLEOTIDE SEQUENCE</scope>
    <source>
        <strain evidence="2">ATCC30299</strain>
    </source>
</reference>
<dbReference type="Pfam" id="PF03372">
    <property type="entry name" value="Exo_endo_phos"/>
    <property type="match status" value="1"/>
</dbReference>
<evidence type="ECO:0000313" key="3">
    <source>
        <dbReference type="Proteomes" id="UP001162131"/>
    </source>
</evidence>
<gene>
    <name evidence="2" type="ORF">BSTOLATCC_MIC45497</name>
</gene>
<protein>
    <recommendedName>
        <fullName evidence="1">Endonuclease/exonuclease/phosphatase domain-containing protein</fullName>
    </recommendedName>
</protein>
<dbReference type="Proteomes" id="UP001162131">
    <property type="component" value="Unassembled WGS sequence"/>
</dbReference>
<dbReference type="Gene3D" id="3.60.10.10">
    <property type="entry name" value="Endonuclease/exonuclease/phosphatase"/>
    <property type="match status" value="1"/>
</dbReference>
<dbReference type="SUPFAM" id="SSF56219">
    <property type="entry name" value="DNase I-like"/>
    <property type="match status" value="1"/>
</dbReference>
<organism evidence="2 3">
    <name type="scientific">Blepharisma stoltei</name>
    <dbReference type="NCBI Taxonomy" id="1481888"/>
    <lineage>
        <taxon>Eukaryota</taxon>
        <taxon>Sar</taxon>
        <taxon>Alveolata</taxon>
        <taxon>Ciliophora</taxon>
        <taxon>Postciliodesmatophora</taxon>
        <taxon>Heterotrichea</taxon>
        <taxon>Heterotrichida</taxon>
        <taxon>Blepharismidae</taxon>
        <taxon>Blepharisma</taxon>
    </lineage>
</organism>
<name>A0AAU9K4F0_9CILI</name>
<dbReference type="InterPro" id="IPR036691">
    <property type="entry name" value="Endo/exonu/phosph_ase_sf"/>
</dbReference>
<dbReference type="EMBL" id="CAJZBQ010000045">
    <property type="protein sequence ID" value="CAG9328038.1"/>
    <property type="molecule type" value="Genomic_DNA"/>
</dbReference>